<protein>
    <submittedName>
        <fullName evidence="3">Uncharacterized protein</fullName>
    </submittedName>
</protein>
<keyword evidence="4" id="KW-1185">Reference proteome</keyword>
<feature type="region of interest" description="Disordered" evidence="2">
    <location>
        <begin position="299"/>
        <end position="320"/>
    </location>
</feature>
<dbReference type="EMBL" id="JAADJZ010000014">
    <property type="protein sequence ID" value="KAF2870238.1"/>
    <property type="molecule type" value="Genomic_DNA"/>
</dbReference>
<gene>
    <name evidence="3" type="ORF">BDV95DRAFT_639535</name>
</gene>
<dbReference type="Proteomes" id="UP000481861">
    <property type="component" value="Unassembled WGS sequence"/>
</dbReference>
<reference evidence="3 4" key="1">
    <citation type="submission" date="2020-01" db="EMBL/GenBank/DDBJ databases">
        <authorList>
            <consortium name="DOE Joint Genome Institute"/>
            <person name="Haridas S."/>
            <person name="Albert R."/>
            <person name="Binder M."/>
            <person name="Bloem J."/>
            <person name="Labutti K."/>
            <person name="Salamov A."/>
            <person name="Andreopoulos B."/>
            <person name="Baker S.E."/>
            <person name="Barry K."/>
            <person name="Bills G."/>
            <person name="Bluhm B.H."/>
            <person name="Cannon C."/>
            <person name="Castanera R."/>
            <person name="Culley D.E."/>
            <person name="Daum C."/>
            <person name="Ezra D."/>
            <person name="Gonzalez J.B."/>
            <person name="Henrissat B."/>
            <person name="Kuo A."/>
            <person name="Liang C."/>
            <person name="Lipzen A."/>
            <person name="Lutzoni F."/>
            <person name="Magnuson J."/>
            <person name="Mondo S."/>
            <person name="Nolan M."/>
            <person name="Ohm R."/>
            <person name="Pangilinan J."/>
            <person name="Park H.-J.H."/>
            <person name="Ramirez L."/>
            <person name="Alfaro M."/>
            <person name="Sun H."/>
            <person name="Tritt A."/>
            <person name="Yoshinaga Y."/>
            <person name="Zwiers L.-H.L."/>
            <person name="Turgeon B.G."/>
            <person name="Goodwin S.B."/>
            <person name="Spatafora J.W."/>
            <person name="Crous P.W."/>
            <person name="Grigoriev I.V."/>
        </authorList>
    </citation>
    <scope>NUCLEOTIDE SEQUENCE [LARGE SCALE GENOMIC DNA]</scope>
    <source>
        <strain evidence="3 4">CBS 611.86</strain>
    </source>
</reference>
<feature type="compositionally biased region" description="Polar residues" evidence="2">
    <location>
        <begin position="70"/>
        <end position="92"/>
    </location>
</feature>
<accession>A0A7C8M6J6</accession>
<comment type="caution">
    <text evidence="3">The sequence shown here is derived from an EMBL/GenBank/DDBJ whole genome shotgun (WGS) entry which is preliminary data.</text>
</comment>
<feature type="compositionally biased region" description="Low complexity" evidence="2">
    <location>
        <begin position="7"/>
        <end position="20"/>
    </location>
</feature>
<sequence>MNQPADTSSPTSSSSLTASTKVGESSGPASNNSQSGARNPPTSAPMSVASGIWITDRNDHTEHSEYGIATDTQPIATRQGPSPTPLIHTTQPRSLRLTSESLVDKPPSPSETKHEIAPRYRRLTFWYPKIVSDANFHAGKVDFILADGDKPCLLINSKLFRLWLRTLLAQRSVDELKAAADQEHEQIYDRLRAIEEENQRYGENLDNLYEPHPSRGTGDLEYRRTIREQEEVYIDLINQNNQERVHLEQRDDDIDRQWEQEQRACYALYHQTTPYLDHAFTQIGVIPSLELGDPEAVREPVQVEDSQPRSENNLRDLPENNWNDARGGDKFWTSDKCDCSNRYDRCQCPTADYFDCPDATWNNTVEDYNDLIATYDLEVAHREAEKWYELALQAEREFDAHRARYHTELARYILTEKAKSREDVDFEDEFGAVWLKIGQKVTQEFSKAQDAYYEAREKTVALTTMVDAPPLELAPEEFPQLPLGDNMSDRKRKWVESWLDEEVVQSYPPTVNSAHPDADSLQTDIECGVFVGGVDDVARGSDQNAPTKKCT</sequence>
<evidence type="ECO:0000256" key="1">
    <source>
        <dbReference type="SAM" id="Coils"/>
    </source>
</evidence>
<feature type="compositionally biased region" description="Basic and acidic residues" evidence="2">
    <location>
        <begin position="306"/>
        <end position="318"/>
    </location>
</feature>
<feature type="compositionally biased region" description="Polar residues" evidence="2">
    <location>
        <begin position="27"/>
        <end position="45"/>
    </location>
</feature>
<keyword evidence="1" id="KW-0175">Coiled coil</keyword>
<feature type="region of interest" description="Disordered" evidence="2">
    <location>
        <begin position="1"/>
        <end position="48"/>
    </location>
</feature>
<proteinExistence type="predicted"/>
<dbReference type="AlphaFoldDB" id="A0A7C8M6J6"/>
<name>A0A7C8M6J6_9PLEO</name>
<feature type="region of interest" description="Disordered" evidence="2">
    <location>
        <begin position="66"/>
        <end position="92"/>
    </location>
</feature>
<evidence type="ECO:0000313" key="4">
    <source>
        <dbReference type="Proteomes" id="UP000481861"/>
    </source>
</evidence>
<evidence type="ECO:0000256" key="2">
    <source>
        <dbReference type="SAM" id="MobiDB-lite"/>
    </source>
</evidence>
<evidence type="ECO:0000313" key="3">
    <source>
        <dbReference type="EMBL" id="KAF2870238.1"/>
    </source>
</evidence>
<feature type="coiled-coil region" evidence="1">
    <location>
        <begin position="177"/>
        <end position="204"/>
    </location>
</feature>
<organism evidence="3 4">
    <name type="scientific">Massariosphaeria phaeospora</name>
    <dbReference type="NCBI Taxonomy" id="100035"/>
    <lineage>
        <taxon>Eukaryota</taxon>
        <taxon>Fungi</taxon>
        <taxon>Dikarya</taxon>
        <taxon>Ascomycota</taxon>
        <taxon>Pezizomycotina</taxon>
        <taxon>Dothideomycetes</taxon>
        <taxon>Pleosporomycetidae</taxon>
        <taxon>Pleosporales</taxon>
        <taxon>Pleosporales incertae sedis</taxon>
        <taxon>Massariosphaeria</taxon>
    </lineage>
</organism>